<dbReference type="PANTHER" id="PTHR23171:SF3">
    <property type="entry name" value="COILED-COIL DOMAIN-CONTAINING PROTEIN 68"/>
    <property type="match status" value="1"/>
</dbReference>
<accession>A0ABM1KB62</accession>
<evidence type="ECO:0000313" key="2">
    <source>
        <dbReference type="Proteomes" id="UP000694871"/>
    </source>
</evidence>
<evidence type="ECO:0000313" key="3">
    <source>
        <dbReference type="RefSeq" id="XP_015270949.1"/>
    </source>
</evidence>
<name>A0ABM1KB62_GEKJA</name>
<proteinExistence type="predicted"/>
<evidence type="ECO:0000256" key="1">
    <source>
        <dbReference type="SAM" id="Coils"/>
    </source>
</evidence>
<organism evidence="2 3">
    <name type="scientific">Gekko japonicus</name>
    <name type="common">Schlegel's Japanese gecko</name>
    <dbReference type="NCBI Taxonomy" id="146911"/>
    <lineage>
        <taxon>Eukaryota</taxon>
        <taxon>Metazoa</taxon>
        <taxon>Chordata</taxon>
        <taxon>Craniata</taxon>
        <taxon>Vertebrata</taxon>
        <taxon>Euteleostomi</taxon>
        <taxon>Lepidosauria</taxon>
        <taxon>Squamata</taxon>
        <taxon>Bifurcata</taxon>
        <taxon>Gekkota</taxon>
        <taxon>Gekkonidae</taxon>
        <taxon>Gekkoninae</taxon>
        <taxon>Gekko</taxon>
    </lineage>
</organism>
<feature type="non-terminal residue" evidence="3">
    <location>
        <position position="1"/>
    </location>
</feature>
<keyword evidence="2" id="KW-1185">Reference proteome</keyword>
<dbReference type="PANTHER" id="PTHR23171">
    <property type="entry name" value="GDOWN1"/>
    <property type="match status" value="1"/>
</dbReference>
<sequence length="175" mass="20524">ARKSEQEETLAQSTENLSRMNVALKEKYSRIEELEKRVQRMEEEKKTLKEKQRLLKGKLQQMMLKAEDTNSCVKVQTEISTLQEQISHLDHVIHSQHQNLHALIHQTEDLNNELRLQDERIESLKEQVVMVQAKNEELKYRVQFWSAQSKSRVSRAVSANLEGASPFSMVTRLRK</sequence>
<keyword evidence="1" id="KW-0175">Coiled coil</keyword>
<feature type="coiled-coil region" evidence="1">
    <location>
        <begin position="107"/>
        <end position="141"/>
    </location>
</feature>
<dbReference type="Proteomes" id="UP000694871">
    <property type="component" value="Unplaced"/>
</dbReference>
<feature type="coiled-coil region" evidence="1">
    <location>
        <begin position="17"/>
        <end position="61"/>
    </location>
</feature>
<reference evidence="3" key="1">
    <citation type="submission" date="2025-08" db="UniProtKB">
        <authorList>
            <consortium name="RefSeq"/>
        </authorList>
    </citation>
    <scope>IDENTIFICATION</scope>
</reference>
<dbReference type="Gene3D" id="1.10.287.1490">
    <property type="match status" value="1"/>
</dbReference>
<protein>
    <submittedName>
        <fullName evidence="3">Coiled-coil domain-containing protein 68</fullName>
    </submittedName>
</protein>
<dbReference type="GeneID" id="107114044"/>
<dbReference type="RefSeq" id="XP_015270949.1">
    <property type="nucleotide sequence ID" value="XM_015415463.1"/>
</dbReference>
<dbReference type="InterPro" id="IPR051375">
    <property type="entry name" value="Tuftelin_GRINL1A/MYZAP/CCD68"/>
</dbReference>
<gene>
    <name evidence="3" type="primary">CCDC68</name>
</gene>